<feature type="transmembrane region" description="Helical" evidence="2">
    <location>
        <begin position="105"/>
        <end position="125"/>
    </location>
</feature>
<dbReference type="PANTHER" id="PTHR30487">
    <property type="entry name" value="TYPE 4 PREPILIN-LIKE PROTEINS LEADER PEPTIDE-PROCESSING ENZYME"/>
    <property type="match status" value="1"/>
</dbReference>
<sequence>MNAEFTLWLPDALLIALGLLLLVAAAIDVGTYTIPNRLNLLIAVLAPLFWWSAELALWPDVAIRIGAALLVFGLLAAAFAAGMMGGGDVKLAAAVALWFPPLATVKMLVVMSIAGGVLTLLVLLIHRARQREGRPKIPYGVAIAAGGWAVLAERYLNQFA</sequence>
<evidence type="ECO:0000256" key="2">
    <source>
        <dbReference type="SAM" id="Phobius"/>
    </source>
</evidence>
<dbReference type="Gene3D" id="1.20.120.1220">
    <property type="match status" value="1"/>
</dbReference>
<organism evidence="4">
    <name type="scientific">uncultured Sphingomonas sp</name>
    <dbReference type="NCBI Taxonomy" id="158754"/>
    <lineage>
        <taxon>Bacteria</taxon>
        <taxon>Pseudomonadati</taxon>
        <taxon>Pseudomonadota</taxon>
        <taxon>Alphaproteobacteria</taxon>
        <taxon>Sphingomonadales</taxon>
        <taxon>Sphingomonadaceae</taxon>
        <taxon>Sphingomonas</taxon>
        <taxon>environmental samples</taxon>
    </lineage>
</organism>
<keyword evidence="2" id="KW-1133">Transmembrane helix</keyword>
<feature type="domain" description="Prepilin type IV endopeptidase peptidase" evidence="3">
    <location>
        <begin position="16"/>
        <end position="120"/>
    </location>
</feature>
<dbReference type="EMBL" id="CADCWA010000194">
    <property type="protein sequence ID" value="CAA9532946.1"/>
    <property type="molecule type" value="Genomic_DNA"/>
</dbReference>
<dbReference type="InterPro" id="IPR050882">
    <property type="entry name" value="Prepilin_peptidase/N-MTase"/>
</dbReference>
<dbReference type="Pfam" id="PF01478">
    <property type="entry name" value="Peptidase_A24"/>
    <property type="match status" value="1"/>
</dbReference>
<proteinExistence type="inferred from homology"/>
<evidence type="ECO:0000313" key="4">
    <source>
        <dbReference type="EMBL" id="CAA9532946.1"/>
    </source>
</evidence>
<comment type="similarity">
    <text evidence="1">Belongs to the peptidase A24 family.</text>
</comment>
<protein>
    <submittedName>
        <fullName evidence="4">Type IV prepilin peptidase TadV/CpaA</fullName>
    </submittedName>
</protein>
<dbReference type="GO" id="GO:0004190">
    <property type="term" value="F:aspartic-type endopeptidase activity"/>
    <property type="evidence" value="ECO:0007669"/>
    <property type="project" value="InterPro"/>
</dbReference>
<evidence type="ECO:0000256" key="1">
    <source>
        <dbReference type="ARBA" id="ARBA00005801"/>
    </source>
</evidence>
<dbReference type="InterPro" id="IPR000045">
    <property type="entry name" value="Prepilin_IV_endopep_pep"/>
</dbReference>
<feature type="transmembrane region" description="Helical" evidence="2">
    <location>
        <begin position="137"/>
        <end position="156"/>
    </location>
</feature>
<gene>
    <name evidence="4" type="ORF">AVDCRST_MAG31-2567</name>
</gene>
<keyword evidence="2" id="KW-0472">Membrane</keyword>
<feature type="transmembrane region" description="Helical" evidence="2">
    <location>
        <begin position="12"/>
        <end position="34"/>
    </location>
</feature>
<keyword evidence="2" id="KW-0812">Transmembrane</keyword>
<dbReference type="PANTHER" id="PTHR30487:SF0">
    <property type="entry name" value="PREPILIN LEADER PEPTIDASE_N-METHYLTRANSFERASE-RELATED"/>
    <property type="match status" value="1"/>
</dbReference>
<dbReference type="RefSeq" id="WP_294171096.1">
    <property type="nucleotide sequence ID" value="NZ_CADCWA010000194.1"/>
</dbReference>
<name>A0A6J4TXI1_9SPHN</name>
<evidence type="ECO:0000259" key="3">
    <source>
        <dbReference type="Pfam" id="PF01478"/>
    </source>
</evidence>
<reference evidence="4" key="1">
    <citation type="submission" date="2020-02" db="EMBL/GenBank/DDBJ databases">
        <authorList>
            <person name="Meier V. D."/>
        </authorList>
    </citation>
    <scope>NUCLEOTIDE SEQUENCE</scope>
    <source>
        <strain evidence="4">AVDCRST_MAG31</strain>
    </source>
</reference>
<dbReference type="GO" id="GO:0006465">
    <property type="term" value="P:signal peptide processing"/>
    <property type="evidence" value="ECO:0007669"/>
    <property type="project" value="TreeGrafter"/>
</dbReference>
<dbReference type="AlphaFoldDB" id="A0A6J4TXI1"/>
<feature type="transmembrane region" description="Helical" evidence="2">
    <location>
        <begin position="65"/>
        <end position="85"/>
    </location>
</feature>
<dbReference type="GO" id="GO:0005886">
    <property type="term" value="C:plasma membrane"/>
    <property type="evidence" value="ECO:0007669"/>
    <property type="project" value="TreeGrafter"/>
</dbReference>
<accession>A0A6J4TXI1</accession>
<feature type="transmembrane region" description="Helical" evidence="2">
    <location>
        <begin position="40"/>
        <end position="58"/>
    </location>
</feature>